<name>A0A8X6SCH7_TRICX</name>
<dbReference type="AlphaFoldDB" id="A0A8X6SCH7"/>
<evidence type="ECO:0000313" key="2">
    <source>
        <dbReference type="EMBL" id="GFY08893.1"/>
    </source>
</evidence>
<feature type="compositionally biased region" description="Basic and acidic residues" evidence="1">
    <location>
        <begin position="65"/>
        <end position="80"/>
    </location>
</feature>
<protein>
    <submittedName>
        <fullName evidence="2">Uncharacterized protein</fullName>
    </submittedName>
</protein>
<organism evidence="2 3">
    <name type="scientific">Trichonephila clavipes</name>
    <name type="common">Golden silk orbweaver</name>
    <name type="synonym">Nephila clavipes</name>
    <dbReference type="NCBI Taxonomy" id="2585209"/>
    <lineage>
        <taxon>Eukaryota</taxon>
        <taxon>Metazoa</taxon>
        <taxon>Ecdysozoa</taxon>
        <taxon>Arthropoda</taxon>
        <taxon>Chelicerata</taxon>
        <taxon>Arachnida</taxon>
        <taxon>Araneae</taxon>
        <taxon>Araneomorphae</taxon>
        <taxon>Entelegynae</taxon>
        <taxon>Araneoidea</taxon>
        <taxon>Nephilidae</taxon>
        <taxon>Trichonephila</taxon>
    </lineage>
</organism>
<keyword evidence="3" id="KW-1185">Reference proteome</keyword>
<proteinExistence type="predicted"/>
<sequence>MNLNRRFYLGIWTVKTVLNPISGQVFDAGHDESGVSFLLSGMTAIGWSMESGRRGYGASSGTTGDRPRNLELWSSDERPTPKLTPPILTTTPHHERYDLEPRYI</sequence>
<dbReference type="Proteomes" id="UP000887159">
    <property type="component" value="Unassembled WGS sequence"/>
</dbReference>
<accession>A0A8X6SCH7</accession>
<dbReference type="EMBL" id="BMAU01021284">
    <property type="protein sequence ID" value="GFY08893.1"/>
    <property type="molecule type" value="Genomic_DNA"/>
</dbReference>
<gene>
    <name evidence="2" type="ORF">TNCV_4660851</name>
</gene>
<evidence type="ECO:0000313" key="3">
    <source>
        <dbReference type="Proteomes" id="UP000887159"/>
    </source>
</evidence>
<comment type="caution">
    <text evidence="2">The sequence shown here is derived from an EMBL/GenBank/DDBJ whole genome shotgun (WGS) entry which is preliminary data.</text>
</comment>
<evidence type="ECO:0000256" key="1">
    <source>
        <dbReference type="SAM" id="MobiDB-lite"/>
    </source>
</evidence>
<feature type="compositionally biased region" description="Basic and acidic residues" evidence="1">
    <location>
        <begin position="92"/>
        <end position="104"/>
    </location>
</feature>
<feature type="region of interest" description="Disordered" evidence="1">
    <location>
        <begin position="54"/>
        <end position="104"/>
    </location>
</feature>
<reference evidence="2" key="1">
    <citation type="submission" date="2020-08" db="EMBL/GenBank/DDBJ databases">
        <title>Multicomponent nature underlies the extraordinary mechanical properties of spider dragline silk.</title>
        <authorList>
            <person name="Kono N."/>
            <person name="Nakamura H."/>
            <person name="Mori M."/>
            <person name="Yoshida Y."/>
            <person name="Ohtoshi R."/>
            <person name="Malay A.D."/>
            <person name="Moran D.A.P."/>
            <person name="Tomita M."/>
            <person name="Numata K."/>
            <person name="Arakawa K."/>
        </authorList>
    </citation>
    <scope>NUCLEOTIDE SEQUENCE</scope>
</reference>